<protein>
    <submittedName>
        <fullName evidence="1">Uncharacterized protein</fullName>
    </submittedName>
</protein>
<name>A0A2S9YC49_9BACT</name>
<comment type="caution">
    <text evidence="1">The sequence shown here is derived from an EMBL/GenBank/DDBJ whole genome shotgun (WGS) entry which is preliminary data.</text>
</comment>
<evidence type="ECO:0000313" key="2">
    <source>
        <dbReference type="Proteomes" id="UP000238823"/>
    </source>
</evidence>
<dbReference type="EMBL" id="PVNL01000111">
    <property type="protein sequence ID" value="PRQ02673.1"/>
    <property type="molecule type" value="Genomic_DNA"/>
</dbReference>
<proteinExistence type="predicted"/>
<dbReference type="RefSeq" id="WP_181234184.1">
    <property type="nucleotide sequence ID" value="NZ_PVNL01000111.1"/>
</dbReference>
<evidence type="ECO:0000313" key="1">
    <source>
        <dbReference type="EMBL" id="PRQ02673.1"/>
    </source>
</evidence>
<dbReference type="Proteomes" id="UP000238823">
    <property type="component" value="Unassembled WGS sequence"/>
</dbReference>
<reference evidence="1 2" key="1">
    <citation type="submission" date="2018-03" db="EMBL/GenBank/DDBJ databases">
        <title>Draft Genome Sequences of the Obligatory Marine Myxobacteria Enhygromyxa salina SWB007.</title>
        <authorList>
            <person name="Poehlein A."/>
            <person name="Moghaddam J.A."/>
            <person name="Harms H."/>
            <person name="Alanjari M."/>
            <person name="Koenig G.M."/>
            <person name="Daniel R."/>
            <person name="Schaeberle T.F."/>
        </authorList>
    </citation>
    <scope>NUCLEOTIDE SEQUENCE [LARGE SCALE GENOMIC DNA]</scope>
    <source>
        <strain evidence="1 2">SWB007</strain>
    </source>
</reference>
<gene>
    <name evidence="1" type="ORF">ENSA7_55020</name>
</gene>
<sequence length="539" mass="58130">MPKLKTFDPPANQNDFTAAETQLEAALRARWSSNINMFTESVLQNKPAPTQYFNPLTTDIPDQATEAVIRWTAFPARISKTFSFKGERTQWSYADNGPPASENYEPLGPRGWQDEYCEWSVTRNDAGKITKVSFTCENREYWYTLWDISPEVVLRLYQQLVGPQVEPQDLYSRDEVGNPIINAETGRPAYNGHNKWNSTTTEGVVHLISAPNALSAEISLAGQATILRKDSTGEPITDPAGLITCSNYGIADRNSDPHIGASVNSLVRGSDGLGSGMRVSLSNPVGLYIQTPNFNQYSLPSSAPAGAQPSDCWSILRGHARGSGEAIDYILHAVFEVPEEWGFTVSDITINGFNIDFGAQITETFHIALAAYGLQPQTEAPSELTCARDAKPPLPRTPCLRDSPVLPATFRSGLSMRIEQGTTISNIGLYATDVDTNAIIAFTGAPGVSLEQQGTQATDEETILFQLTITAAADAPLGVRSVLLTNANGAKGPAVYGLLEVVAPGTLAGEQTEVVGSRVEPSTQSLGVMRSLASPLGSR</sequence>
<dbReference type="AlphaFoldDB" id="A0A2S9YC49"/>
<accession>A0A2S9YC49</accession>
<organism evidence="1 2">
    <name type="scientific">Enhygromyxa salina</name>
    <dbReference type="NCBI Taxonomy" id="215803"/>
    <lineage>
        <taxon>Bacteria</taxon>
        <taxon>Pseudomonadati</taxon>
        <taxon>Myxococcota</taxon>
        <taxon>Polyangia</taxon>
        <taxon>Nannocystales</taxon>
        <taxon>Nannocystaceae</taxon>
        <taxon>Enhygromyxa</taxon>
    </lineage>
</organism>